<keyword evidence="8" id="KW-1185">Reference proteome</keyword>
<dbReference type="eggNOG" id="COG4824">
    <property type="taxonomic scope" value="Bacteria"/>
</dbReference>
<comment type="similarity">
    <text evidence="5">Belongs to the bacteriophage holin family. Cp-1 holin subfamily.</text>
</comment>
<dbReference type="AlphaFoldDB" id="V9W488"/>
<dbReference type="HOGENOM" id="CLU_125939_3_2_9"/>
<keyword evidence="3 6" id="KW-1133">Transmembrane helix</keyword>
<evidence type="ECO:0000256" key="3">
    <source>
        <dbReference type="ARBA" id="ARBA00022989"/>
    </source>
</evidence>
<dbReference type="Pfam" id="PF05105">
    <property type="entry name" value="Phage_holin_4_1"/>
    <property type="match status" value="1"/>
</dbReference>
<dbReference type="EMBL" id="CP003355">
    <property type="protein sequence ID" value="AHD04445.1"/>
    <property type="molecule type" value="Genomic_DNA"/>
</dbReference>
<keyword evidence="2 6" id="KW-0812">Transmembrane</keyword>
<dbReference type="KEGG" id="plv:ERIC2_c06030"/>
<accession>V9W488</accession>
<organism evidence="7 8">
    <name type="scientific">Paenibacillus larvae subsp. larvae DSM 25430</name>
    <dbReference type="NCBI Taxonomy" id="697284"/>
    <lineage>
        <taxon>Bacteria</taxon>
        <taxon>Bacillati</taxon>
        <taxon>Bacillota</taxon>
        <taxon>Bacilli</taxon>
        <taxon>Bacillales</taxon>
        <taxon>Paenibacillaceae</taxon>
        <taxon>Paenibacillus</taxon>
    </lineage>
</organism>
<evidence type="ECO:0000256" key="6">
    <source>
        <dbReference type="SAM" id="Phobius"/>
    </source>
</evidence>
<name>V9W488_9BACL</name>
<dbReference type="InterPro" id="IPR006480">
    <property type="entry name" value="Phage_holin_4_1"/>
</dbReference>
<dbReference type="GO" id="GO:0016020">
    <property type="term" value="C:membrane"/>
    <property type="evidence" value="ECO:0007669"/>
    <property type="project" value="UniProtKB-SubCell"/>
</dbReference>
<evidence type="ECO:0000256" key="5">
    <source>
        <dbReference type="ARBA" id="ARBA00023600"/>
    </source>
</evidence>
<feature type="transmembrane region" description="Helical" evidence="6">
    <location>
        <begin position="34"/>
        <end position="52"/>
    </location>
</feature>
<sequence>MVIGWMSKMEYYLKNLFAVICGSLSGLYGNWNILFQVLLIFVIVDYITGILASGIQGKLRSSIGFKGISKKIFMFLLIAVSHQTDKVLGYVHYFQHTVTFFYMANELLSIIENGVILGVPIPGVIKQAIFKLKEKGGWGQTD</sequence>
<protein>
    <recommendedName>
        <fullName evidence="9">Toxin secretion/phage lysis holin</fullName>
    </recommendedName>
</protein>
<evidence type="ECO:0008006" key="9">
    <source>
        <dbReference type="Google" id="ProtNLM"/>
    </source>
</evidence>
<proteinExistence type="inferred from homology"/>
<keyword evidence="4 6" id="KW-0472">Membrane</keyword>
<dbReference type="NCBIfam" id="TIGR01593">
    <property type="entry name" value="holin_tox_secr"/>
    <property type="match status" value="1"/>
</dbReference>
<dbReference type="PATRIC" id="fig|697284.3.peg.577"/>
<evidence type="ECO:0000256" key="1">
    <source>
        <dbReference type="ARBA" id="ARBA00004141"/>
    </source>
</evidence>
<reference evidence="7 8" key="1">
    <citation type="journal article" date="2014" name="PLoS ONE">
        <title>How to Kill the Honey Bee Larva: Genomic Potential and Virulence Mechanisms of Paenibacillus larvae.</title>
        <authorList>
            <person name="Djukic M."/>
            <person name="Brzuszkiewicz E."/>
            <person name="Funfhaus A."/>
            <person name="Voss J."/>
            <person name="Gollnow K."/>
            <person name="Poppinga L."/>
            <person name="Liesegang H."/>
            <person name="Garcia-Gonzalez E."/>
            <person name="Genersch E."/>
            <person name="Daniel R."/>
        </authorList>
    </citation>
    <scope>NUCLEOTIDE SEQUENCE [LARGE SCALE GENOMIC DNA]</scope>
    <source>
        <strain evidence="7 8">DSM 25430</strain>
    </source>
</reference>
<feature type="transmembrane region" description="Helical" evidence="6">
    <location>
        <begin position="12"/>
        <end position="28"/>
    </location>
</feature>
<evidence type="ECO:0000256" key="4">
    <source>
        <dbReference type="ARBA" id="ARBA00023136"/>
    </source>
</evidence>
<evidence type="ECO:0000256" key="2">
    <source>
        <dbReference type="ARBA" id="ARBA00022692"/>
    </source>
</evidence>
<evidence type="ECO:0000313" key="8">
    <source>
        <dbReference type="Proteomes" id="UP000029431"/>
    </source>
</evidence>
<gene>
    <name evidence="7" type="ORF">ERIC2_c06030</name>
</gene>
<comment type="subcellular location">
    <subcellularLocation>
        <location evidence="1">Membrane</location>
        <topology evidence="1">Multi-pass membrane protein</topology>
    </subcellularLocation>
</comment>
<dbReference type="Proteomes" id="UP000029431">
    <property type="component" value="Chromosome"/>
</dbReference>
<evidence type="ECO:0000313" key="7">
    <source>
        <dbReference type="EMBL" id="AHD04445.1"/>
    </source>
</evidence>